<dbReference type="PANTHER" id="PTHR37306:SF1">
    <property type="entry name" value="COLICIN V PRODUCTION PROTEIN"/>
    <property type="match status" value="1"/>
</dbReference>
<evidence type="ECO:0000313" key="6">
    <source>
        <dbReference type="EMBL" id="MBS2098395.1"/>
    </source>
</evidence>
<feature type="transmembrane region" description="Helical" evidence="5">
    <location>
        <begin position="68"/>
        <end position="90"/>
    </location>
</feature>
<accession>A0ABS5JU12</accession>
<evidence type="ECO:0000256" key="4">
    <source>
        <dbReference type="ARBA" id="ARBA00023136"/>
    </source>
</evidence>
<reference evidence="6 7" key="1">
    <citation type="journal article" date="2015" name="Int. J. Syst. Evol. Microbiol.">
        <title>Carboxylicivirga linearis sp. nov., isolated from a sea cucumber culture pond.</title>
        <authorList>
            <person name="Wang F.Q."/>
            <person name="Zhou Y.X."/>
            <person name="Lin X.Z."/>
            <person name="Chen G.J."/>
            <person name="Du Z.J."/>
        </authorList>
    </citation>
    <scope>NUCLEOTIDE SEQUENCE [LARGE SCALE GENOMIC DNA]</scope>
    <source>
        <strain evidence="6 7">FB218</strain>
    </source>
</reference>
<keyword evidence="4 5" id="KW-0472">Membrane</keyword>
<evidence type="ECO:0000313" key="7">
    <source>
        <dbReference type="Proteomes" id="UP000708576"/>
    </source>
</evidence>
<keyword evidence="7" id="KW-1185">Reference proteome</keyword>
<evidence type="ECO:0000256" key="5">
    <source>
        <dbReference type="SAM" id="Phobius"/>
    </source>
</evidence>
<evidence type="ECO:0000256" key="2">
    <source>
        <dbReference type="ARBA" id="ARBA00022692"/>
    </source>
</evidence>
<protein>
    <submittedName>
        <fullName evidence="6">CvpA family protein</fullName>
    </submittedName>
</protein>
<organism evidence="6 7">
    <name type="scientific">Carboxylicivirga linearis</name>
    <dbReference type="NCBI Taxonomy" id="1628157"/>
    <lineage>
        <taxon>Bacteria</taxon>
        <taxon>Pseudomonadati</taxon>
        <taxon>Bacteroidota</taxon>
        <taxon>Bacteroidia</taxon>
        <taxon>Marinilabiliales</taxon>
        <taxon>Marinilabiliaceae</taxon>
        <taxon>Carboxylicivirga</taxon>
    </lineage>
</organism>
<dbReference type="Proteomes" id="UP000708576">
    <property type="component" value="Unassembled WGS sequence"/>
</dbReference>
<keyword evidence="3 5" id="KW-1133">Transmembrane helix</keyword>
<dbReference type="EMBL" id="JAGUCO010000004">
    <property type="protein sequence ID" value="MBS2098395.1"/>
    <property type="molecule type" value="Genomic_DNA"/>
</dbReference>
<sequence>MAKIVYMNYFDIVVGLILAFALFKGFKNGLIIELASLAALVLGLLGAIKFSDITAHFLSQYIQSDYIGLIAFIATFILIVIGVHLVAKVVDKLVSAIALGPVNRILGALFSLLKYAFILSVLVAVINGFDRDSKLLSNEMKEKSFLYSPISSIAPMVFPYLHFDTVKEKFEDATDGIDV</sequence>
<comment type="subcellular location">
    <subcellularLocation>
        <location evidence="1">Membrane</location>
        <topology evidence="1">Multi-pass membrane protein</topology>
    </subcellularLocation>
</comment>
<proteinExistence type="predicted"/>
<feature type="transmembrane region" description="Helical" evidence="5">
    <location>
        <begin position="30"/>
        <end position="48"/>
    </location>
</feature>
<feature type="transmembrane region" description="Helical" evidence="5">
    <location>
        <begin position="102"/>
        <end position="126"/>
    </location>
</feature>
<name>A0ABS5JU12_9BACT</name>
<dbReference type="RefSeq" id="WP_212215636.1">
    <property type="nucleotide sequence ID" value="NZ_JAGUCO010000004.1"/>
</dbReference>
<evidence type="ECO:0000256" key="3">
    <source>
        <dbReference type="ARBA" id="ARBA00022989"/>
    </source>
</evidence>
<feature type="transmembrane region" description="Helical" evidence="5">
    <location>
        <begin position="146"/>
        <end position="163"/>
    </location>
</feature>
<comment type="caution">
    <text evidence="6">The sequence shown here is derived from an EMBL/GenBank/DDBJ whole genome shotgun (WGS) entry which is preliminary data.</text>
</comment>
<keyword evidence="2 5" id="KW-0812">Transmembrane</keyword>
<gene>
    <name evidence="6" type="ORF">KEM10_08900</name>
</gene>
<dbReference type="PANTHER" id="PTHR37306">
    <property type="entry name" value="COLICIN V PRODUCTION PROTEIN"/>
    <property type="match status" value="1"/>
</dbReference>
<dbReference type="Pfam" id="PF02674">
    <property type="entry name" value="Colicin_V"/>
    <property type="match status" value="1"/>
</dbReference>
<evidence type="ECO:0000256" key="1">
    <source>
        <dbReference type="ARBA" id="ARBA00004141"/>
    </source>
</evidence>
<dbReference type="InterPro" id="IPR003825">
    <property type="entry name" value="Colicin-V_CvpA"/>
</dbReference>
<feature type="transmembrane region" description="Helical" evidence="5">
    <location>
        <begin position="6"/>
        <end position="23"/>
    </location>
</feature>